<evidence type="ECO:0000256" key="3">
    <source>
        <dbReference type="ARBA" id="ARBA00022679"/>
    </source>
</evidence>
<reference evidence="11" key="1">
    <citation type="journal article" date="2023" name="Mol. Phylogenet. Evol.">
        <title>Genome-scale phylogeny and comparative genomics of the fungal order Sordariales.</title>
        <authorList>
            <person name="Hensen N."/>
            <person name="Bonometti L."/>
            <person name="Westerberg I."/>
            <person name="Brannstrom I.O."/>
            <person name="Guillou S."/>
            <person name="Cros-Aarteil S."/>
            <person name="Calhoun S."/>
            <person name="Haridas S."/>
            <person name="Kuo A."/>
            <person name="Mondo S."/>
            <person name="Pangilinan J."/>
            <person name="Riley R."/>
            <person name="LaButti K."/>
            <person name="Andreopoulos B."/>
            <person name="Lipzen A."/>
            <person name="Chen C."/>
            <person name="Yan M."/>
            <person name="Daum C."/>
            <person name="Ng V."/>
            <person name="Clum A."/>
            <person name="Steindorff A."/>
            <person name="Ohm R.A."/>
            <person name="Martin F."/>
            <person name="Silar P."/>
            <person name="Natvig D.O."/>
            <person name="Lalanne C."/>
            <person name="Gautier V."/>
            <person name="Ament-Velasquez S.L."/>
            <person name="Kruys A."/>
            <person name="Hutchinson M.I."/>
            <person name="Powell A.J."/>
            <person name="Barry K."/>
            <person name="Miller A.N."/>
            <person name="Grigoriev I.V."/>
            <person name="Debuchy R."/>
            <person name="Gladieux P."/>
            <person name="Hiltunen Thoren M."/>
            <person name="Johannesson H."/>
        </authorList>
    </citation>
    <scope>NUCLEOTIDE SEQUENCE</scope>
    <source>
        <strain evidence="11">CBS 958.72</strain>
    </source>
</reference>
<evidence type="ECO:0000256" key="8">
    <source>
        <dbReference type="PROSITE-ProRule" id="PRU00175"/>
    </source>
</evidence>
<dbReference type="EC" id="2.3.2.27" evidence="2"/>
<sequence length="597" mass="65386">MASPFSSLQGNGHLDPVPGREVVYCHDCNHEWYRAERDPLQCTRCSSDFTEIIEPHSDPRDMDDFPSPPTDFSSFGFGFRNPRAASYSDPDEGDLDDYLQSGPGGFFPRQPPRFSPPGPRESNSPLPDHGDGDATMRRFADMLRNMNDGAARGPLPPPSFHSRRTPDDLRFPAFPRVQRAAFRSGPISVDATSVTITTGRGGPGSDFGTYVFLGHPRTPGPVRRTNNRGAPRLFAHIMNPAPPPDANDRNRQAGGGLPQLGFLQEFLSTLLNPQMAVHGDGVYTQEALDRIITTLMEANPQSNAAPPASQTAIEQLEQKQVDDEMLGPEGKAECTICIEELHKGDQVLLLPCKHWFHGDCVKLWLRQHNTCPICRAPIEAGGEGRNNAQQRQAPDAATEQRQQPRTPTAAPNVLFPEPLPFPSPFSHQSSQAGRPERPERPDRLRTSRENEQRLNSIRTAAGLSPPSSRPGQSRRSSLSPSSSRTYSFSDNRASASASASASAGAGAGAGASARDRSPSLPRDRDEESGPSQPRQGYDNWNMPVSGGIYGGSNASRRRPGSGERDNRDGQTSHNPLIWLRDHLGRGPNRNSERDRRR</sequence>
<feature type="region of interest" description="Disordered" evidence="9">
    <location>
        <begin position="383"/>
        <end position="597"/>
    </location>
</feature>
<dbReference type="GO" id="GO:0008270">
    <property type="term" value="F:zinc ion binding"/>
    <property type="evidence" value="ECO:0007669"/>
    <property type="project" value="UniProtKB-KW"/>
</dbReference>
<dbReference type="GO" id="GO:0061630">
    <property type="term" value="F:ubiquitin protein ligase activity"/>
    <property type="evidence" value="ECO:0007669"/>
    <property type="project" value="UniProtKB-EC"/>
</dbReference>
<dbReference type="InterPro" id="IPR051834">
    <property type="entry name" value="RING_finger_E3_ligase"/>
</dbReference>
<comment type="catalytic activity">
    <reaction evidence="1">
        <text>S-ubiquitinyl-[E2 ubiquitin-conjugating enzyme]-L-cysteine + [acceptor protein]-L-lysine = [E2 ubiquitin-conjugating enzyme]-L-cysteine + N(6)-ubiquitinyl-[acceptor protein]-L-lysine.</text>
        <dbReference type="EC" id="2.3.2.27"/>
    </reaction>
</comment>
<evidence type="ECO:0000256" key="7">
    <source>
        <dbReference type="ARBA" id="ARBA00022833"/>
    </source>
</evidence>
<evidence type="ECO:0000313" key="11">
    <source>
        <dbReference type="EMBL" id="KAK3368962.1"/>
    </source>
</evidence>
<evidence type="ECO:0000256" key="1">
    <source>
        <dbReference type="ARBA" id="ARBA00000900"/>
    </source>
</evidence>
<reference evidence="11" key="2">
    <citation type="submission" date="2023-06" db="EMBL/GenBank/DDBJ databases">
        <authorList>
            <consortium name="Lawrence Berkeley National Laboratory"/>
            <person name="Haridas S."/>
            <person name="Hensen N."/>
            <person name="Bonometti L."/>
            <person name="Westerberg I."/>
            <person name="Brannstrom I.O."/>
            <person name="Guillou S."/>
            <person name="Cros-Aarteil S."/>
            <person name="Calhoun S."/>
            <person name="Kuo A."/>
            <person name="Mondo S."/>
            <person name="Pangilinan J."/>
            <person name="Riley R."/>
            <person name="Labutti K."/>
            <person name="Andreopoulos B."/>
            <person name="Lipzen A."/>
            <person name="Chen C."/>
            <person name="Yanf M."/>
            <person name="Daum C."/>
            <person name="Ng V."/>
            <person name="Clum A."/>
            <person name="Steindorff A."/>
            <person name="Ohm R."/>
            <person name="Martin F."/>
            <person name="Silar P."/>
            <person name="Natvig D."/>
            <person name="Lalanne C."/>
            <person name="Gautier V."/>
            <person name="Ament-Velasquez S.L."/>
            <person name="Kruys A."/>
            <person name="Hutchinson M.I."/>
            <person name="Powell A.J."/>
            <person name="Barry K."/>
            <person name="Miller A.N."/>
            <person name="Grigoriev I.V."/>
            <person name="Debuchy R."/>
            <person name="Gladieux P."/>
            <person name="Thoren M.H."/>
            <person name="Johannesson H."/>
        </authorList>
    </citation>
    <scope>NUCLEOTIDE SEQUENCE</scope>
    <source>
        <strain evidence="11">CBS 958.72</strain>
    </source>
</reference>
<dbReference type="Pfam" id="PF13639">
    <property type="entry name" value="zf-RING_2"/>
    <property type="match status" value="1"/>
</dbReference>
<name>A0AAE0K3J7_9PEZI</name>
<feature type="compositionally biased region" description="Basic and acidic residues" evidence="9">
    <location>
        <begin position="579"/>
        <end position="597"/>
    </location>
</feature>
<organism evidence="11 12">
    <name type="scientific">Lasiosphaeria ovina</name>
    <dbReference type="NCBI Taxonomy" id="92902"/>
    <lineage>
        <taxon>Eukaryota</taxon>
        <taxon>Fungi</taxon>
        <taxon>Dikarya</taxon>
        <taxon>Ascomycota</taxon>
        <taxon>Pezizomycotina</taxon>
        <taxon>Sordariomycetes</taxon>
        <taxon>Sordariomycetidae</taxon>
        <taxon>Sordariales</taxon>
        <taxon>Lasiosphaeriaceae</taxon>
        <taxon>Lasiosphaeria</taxon>
    </lineage>
</organism>
<feature type="compositionally biased region" description="Basic and acidic residues" evidence="9">
    <location>
        <begin position="513"/>
        <end position="527"/>
    </location>
</feature>
<dbReference type="PROSITE" id="PS50089">
    <property type="entry name" value="ZF_RING_2"/>
    <property type="match status" value="1"/>
</dbReference>
<dbReference type="Proteomes" id="UP001287356">
    <property type="component" value="Unassembled WGS sequence"/>
</dbReference>
<keyword evidence="4" id="KW-0479">Metal-binding</keyword>
<protein>
    <recommendedName>
        <fullName evidence="2">RING-type E3 ubiquitin transferase</fullName>
        <ecNumber evidence="2">2.3.2.27</ecNumber>
    </recommendedName>
</protein>
<evidence type="ECO:0000256" key="9">
    <source>
        <dbReference type="SAM" id="MobiDB-lite"/>
    </source>
</evidence>
<dbReference type="PANTHER" id="PTHR45931">
    <property type="entry name" value="SI:CH211-59O9.10"/>
    <property type="match status" value="1"/>
</dbReference>
<dbReference type="GO" id="GO:0006511">
    <property type="term" value="P:ubiquitin-dependent protein catabolic process"/>
    <property type="evidence" value="ECO:0007669"/>
    <property type="project" value="TreeGrafter"/>
</dbReference>
<proteinExistence type="predicted"/>
<keyword evidence="3" id="KW-0808">Transferase</keyword>
<feature type="region of interest" description="Disordered" evidence="9">
    <location>
        <begin position="53"/>
        <end position="134"/>
    </location>
</feature>
<comment type="caution">
    <text evidence="11">The sequence shown here is derived from an EMBL/GenBank/DDBJ whole genome shotgun (WGS) entry which is preliminary data.</text>
</comment>
<dbReference type="Gene3D" id="3.30.40.10">
    <property type="entry name" value="Zinc/RING finger domain, C3HC4 (zinc finger)"/>
    <property type="match status" value="1"/>
</dbReference>
<dbReference type="PANTHER" id="PTHR45931:SF3">
    <property type="entry name" value="RING ZINC FINGER-CONTAINING PROTEIN"/>
    <property type="match status" value="1"/>
</dbReference>
<evidence type="ECO:0000256" key="4">
    <source>
        <dbReference type="ARBA" id="ARBA00022723"/>
    </source>
</evidence>
<dbReference type="SUPFAM" id="SSF57850">
    <property type="entry name" value="RING/U-box"/>
    <property type="match status" value="1"/>
</dbReference>
<dbReference type="GO" id="GO:0016567">
    <property type="term" value="P:protein ubiquitination"/>
    <property type="evidence" value="ECO:0007669"/>
    <property type="project" value="UniProtKB-ARBA"/>
</dbReference>
<accession>A0AAE0K3J7</accession>
<evidence type="ECO:0000256" key="2">
    <source>
        <dbReference type="ARBA" id="ARBA00012483"/>
    </source>
</evidence>
<feature type="region of interest" description="Disordered" evidence="9">
    <location>
        <begin position="147"/>
        <end position="169"/>
    </location>
</feature>
<evidence type="ECO:0000256" key="6">
    <source>
        <dbReference type="ARBA" id="ARBA00022786"/>
    </source>
</evidence>
<feature type="compositionally biased region" description="Basic and acidic residues" evidence="9">
    <location>
        <begin position="434"/>
        <end position="452"/>
    </location>
</feature>
<feature type="domain" description="RING-type" evidence="10">
    <location>
        <begin position="334"/>
        <end position="375"/>
    </location>
</feature>
<gene>
    <name evidence="11" type="ORF">B0T24DRAFT_346127</name>
</gene>
<dbReference type="InterPro" id="IPR001841">
    <property type="entry name" value="Znf_RING"/>
</dbReference>
<dbReference type="GO" id="GO:0005634">
    <property type="term" value="C:nucleus"/>
    <property type="evidence" value="ECO:0007669"/>
    <property type="project" value="TreeGrafter"/>
</dbReference>
<keyword evidence="5 8" id="KW-0863">Zinc-finger</keyword>
<evidence type="ECO:0000256" key="5">
    <source>
        <dbReference type="ARBA" id="ARBA00022771"/>
    </source>
</evidence>
<dbReference type="SMART" id="SM00184">
    <property type="entry name" value="RING"/>
    <property type="match status" value="1"/>
</dbReference>
<keyword evidence="12" id="KW-1185">Reference proteome</keyword>
<feature type="compositionally biased region" description="Pro residues" evidence="9">
    <location>
        <begin position="109"/>
        <end position="119"/>
    </location>
</feature>
<dbReference type="EMBL" id="JAULSN010000006">
    <property type="protein sequence ID" value="KAK3368962.1"/>
    <property type="molecule type" value="Genomic_DNA"/>
</dbReference>
<keyword evidence="7" id="KW-0862">Zinc</keyword>
<evidence type="ECO:0000259" key="10">
    <source>
        <dbReference type="PROSITE" id="PS50089"/>
    </source>
</evidence>
<feature type="compositionally biased region" description="Basic and acidic residues" evidence="9">
    <location>
        <begin position="53"/>
        <end position="63"/>
    </location>
</feature>
<dbReference type="FunFam" id="3.30.40.10:FF:000127">
    <property type="entry name" value="E3 ubiquitin-protein ligase RNF181"/>
    <property type="match status" value="1"/>
</dbReference>
<feature type="compositionally biased region" description="Basic and acidic residues" evidence="9">
    <location>
        <begin position="560"/>
        <end position="570"/>
    </location>
</feature>
<dbReference type="CDD" id="cd16454">
    <property type="entry name" value="RING-H2_PA-TM-RING"/>
    <property type="match status" value="1"/>
</dbReference>
<keyword evidence="6" id="KW-0833">Ubl conjugation pathway</keyword>
<dbReference type="AlphaFoldDB" id="A0AAE0K3J7"/>
<dbReference type="InterPro" id="IPR013083">
    <property type="entry name" value="Znf_RING/FYVE/PHD"/>
</dbReference>
<evidence type="ECO:0000313" key="12">
    <source>
        <dbReference type="Proteomes" id="UP001287356"/>
    </source>
</evidence>
<feature type="compositionally biased region" description="Low complexity" evidence="9">
    <location>
        <begin position="464"/>
        <end position="504"/>
    </location>
</feature>